<dbReference type="AlphaFoldDB" id="A0A3P6SD96"/>
<feature type="compositionally biased region" description="Polar residues" evidence="1">
    <location>
        <begin position="55"/>
        <end position="76"/>
    </location>
</feature>
<evidence type="ECO:0000256" key="1">
    <source>
        <dbReference type="SAM" id="MobiDB-lite"/>
    </source>
</evidence>
<feature type="region of interest" description="Disordered" evidence="1">
    <location>
        <begin position="45"/>
        <end position="154"/>
    </location>
</feature>
<protein>
    <submittedName>
        <fullName evidence="2">Uncharacterized protein</fullName>
    </submittedName>
</protein>
<dbReference type="Proteomes" id="UP000281553">
    <property type="component" value="Unassembled WGS sequence"/>
</dbReference>
<dbReference type="EMBL" id="UYRU01041783">
    <property type="protein sequence ID" value="VDK69779.1"/>
    <property type="molecule type" value="Genomic_DNA"/>
</dbReference>
<sequence length="154" mass="16448">MPTSCILNSSCFPLLPVGSLPSTSVKSPITPEGVITSTLAQGKPLISGAAREDPNSPTGDSTNQSTNRSAAQQVRRQLSMVDLDKPKGPDALTSAASSRFTSTTEKPSLGACHHVGCCHYRQQRGTGRTNERTNDYHSSMTPEKLKTPVQNSRH</sequence>
<evidence type="ECO:0000313" key="2">
    <source>
        <dbReference type="EMBL" id="VDK69779.1"/>
    </source>
</evidence>
<organism evidence="2 3">
    <name type="scientific">Dibothriocephalus latus</name>
    <name type="common">Fish tapeworm</name>
    <name type="synonym">Diphyllobothrium latum</name>
    <dbReference type="NCBI Taxonomy" id="60516"/>
    <lineage>
        <taxon>Eukaryota</taxon>
        <taxon>Metazoa</taxon>
        <taxon>Spiralia</taxon>
        <taxon>Lophotrochozoa</taxon>
        <taxon>Platyhelminthes</taxon>
        <taxon>Cestoda</taxon>
        <taxon>Eucestoda</taxon>
        <taxon>Diphyllobothriidea</taxon>
        <taxon>Diphyllobothriidae</taxon>
        <taxon>Dibothriocephalus</taxon>
    </lineage>
</organism>
<feature type="compositionally biased region" description="Low complexity" evidence="1">
    <location>
        <begin position="91"/>
        <end position="104"/>
    </location>
</feature>
<gene>
    <name evidence="2" type="ORF">DILT_LOCUS2186</name>
</gene>
<reference evidence="2 3" key="1">
    <citation type="submission" date="2018-11" db="EMBL/GenBank/DDBJ databases">
        <authorList>
            <consortium name="Pathogen Informatics"/>
        </authorList>
    </citation>
    <scope>NUCLEOTIDE SEQUENCE [LARGE SCALE GENOMIC DNA]</scope>
</reference>
<proteinExistence type="predicted"/>
<evidence type="ECO:0000313" key="3">
    <source>
        <dbReference type="Proteomes" id="UP000281553"/>
    </source>
</evidence>
<keyword evidence="3" id="KW-1185">Reference proteome</keyword>
<name>A0A3P6SD96_DIBLA</name>
<dbReference type="OrthoDB" id="10528861at2759"/>
<accession>A0A3P6SD96</accession>